<feature type="modified residue" description="4-aspartylphosphate" evidence="2">
    <location>
        <position position="62"/>
    </location>
</feature>
<feature type="domain" description="Response regulatory" evidence="3">
    <location>
        <begin position="11"/>
        <end position="130"/>
    </location>
</feature>
<organism evidence="4 5">
    <name type="scientific">Aromatoleum diolicum</name>
    <dbReference type="NCBI Taxonomy" id="75796"/>
    <lineage>
        <taxon>Bacteria</taxon>
        <taxon>Pseudomonadati</taxon>
        <taxon>Pseudomonadota</taxon>
        <taxon>Betaproteobacteria</taxon>
        <taxon>Rhodocyclales</taxon>
        <taxon>Rhodocyclaceae</taxon>
        <taxon>Aromatoleum</taxon>
    </lineage>
</organism>
<dbReference type="SUPFAM" id="SSF52172">
    <property type="entry name" value="CheY-like"/>
    <property type="match status" value="1"/>
</dbReference>
<dbReference type="RefSeq" id="WP_169259832.1">
    <property type="nucleotide sequence ID" value="NZ_WTVQ01000010.1"/>
</dbReference>
<gene>
    <name evidence="4" type="ORF">GPA25_07885</name>
</gene>
<protein>
    <submittedName>
        <fullName evidence="4">Response regulator</fullName>
    </submittedName>
</protein>
<keyword evidence="1 2" id="KW-0597">Phosphoprotein</keyword>
<evidence type="ECO:0000256" key="1">
    <source>
        <dbReference type="ARBA" id="ARBA00022553"/>
    </source>
</evidence>
<dbReference type="Proteomes" id="UP000648984">
    <property type="component" value="Unassembled WGS sequence"/>
</dbReference>
<comment type="caution">
    <text evidence="4">The sequence shown here is derived from an EMBL/GenBank/DDBJ whole genome shotgun (WGS) entry which is preliminary data.</text>
</comment>
<dbReference type="InterPro" id="IPR001789">
    <property type="entry name" value="Sig_transdc_resp-reg_receiver"/>
</dbReference>
<dbReference type="Gene3D" id="3.40.50.2300">
    <property type="match status" value="1"/>
</dbReference>
<accession>A0ABX1QC59</accession>
<evidence type="ECO:0000313" key="4">
    <source>
        <dbReference type="EMBL" id="NMG74680.1"/>
    </source>
</evidence>
<keyword evidence="5" id="KW-1185">Reference proteome</keyword>
<name>A0ABX1QC59_9RHOO</name>
<dbReference type="EMBL" id="WTVQ01000010">
    <property type="protein sequence ID" value="NMG74680.1"/>
    <property type="molecule type" value="Genomic_DNA"/>
</dbReference>
<evidence type="ECO:0000313" key="5">
    <source>
        <dbReference type="Proteomes" id="UP000648984"/>
    </source>
</evidence>
<reference evidence="4 5" key="1">
    <citation type="submission" date="2019-12" db="EMBL/GenBank/DDBJ databases">
        <title>Comparative genomics gives insights into the taxonomy of the Azoarcus-Aromatoleum group and reveals separate origins of nif in the plant-associated Azoarcus and non-plant-associated Aromatoleum sub-groups.</title>
        <authorList>
            <person name="Lafos M."/>
            <person name="Maluk M."/>
            <person name="Batista M."/>
            <person name="Junghare M."/>
            <person name="Carmona M."/>
            <person name="Faoro H."/>
            <person name="Cruz L.M."/>
            <person name="Battistoni F."/>
            <person name="De Souza E."/>
            <person name="Pedrosa F."/>
            <person name="Chen W.-M."/>
            <person name="Poole P.S."/>
            <person name="Dixon R.A."/>
            <person name="James E.K."/>
        </authorList>
    </citation>
    <scope>NUCLEOTIDE SEQUENCE [LARGE SCALE GENOMIC DNA]</scope>
    <source>
        <strain evidence="4 5">22Lin</strain>
    </source>
</reference>
<dbReference type="Pfam" id="PF00072">
    <property type="entry name" value="Response_reg"/>
    <property type="match status" value="1"/>
</dbReference>
<dbReference type="InterPro" id="IPR011006">
    <property type="entry name" value="CheY-like_superfamily"/>
</dbReference>
<proteinExistence type="predicted"/>
<evidence type="ECO:0000259" key="3">
    <source>
        <dbReference type="PROSITE" id="PS50110"/>
    </source>
</evidence>
<dbReference type="PANTHER" id="PTHR44591">
    <property type="entry name" value="STRESS RESPONSE REGULATOR PROTEIN 1"/>
    <property type="match status" value="1"/>
</dbReference>
<sequence>MASRRSVPRLRIVVVEDSPLLRELLCDMLAQLDGVEVVAAAAGEAAALRALQEQPSDLVIVDLQLESGSGLGVLRALRREPARYGQPIAVVFSNYGHVQLRERCRALGVAHFFDKALQMDELIDFVEAARKGVVGDH</sequence>
<evidence type="ECO:0000256" key="2">
    <source>
        <dbReference type="PROSITE-ProRule" id="PRU00169"/>
    </source>
</evidence>
<dbReference type="SMART" id="SM00448">
    <property type="entry name" value="REC"/>
    <property type="match status" value="1"/>
</dbReference>
<dbReference type="PROSITE" id="PS50110">
    <property type="entry name" value="RESPONSE_REGULATORY"/>
    <property type="match status" value="1"/>
</dbReference>
<dbReference type="InterPro" id="IPR050595">
    <property type="entry name" value="Bact_response_regulator"/>
</dbReference>
<dbReference type="PANTHER" id="PTHR44591:SF3">
    <property type="entry name" value="RESPONSE REGULATORY DOMAIN-CONTAINING PROTEIN"/>
    <property type="match status" value="1"/>
</dbReference>